<dbReference type="Pfam" id="PF00665">
    <property type="entry name" value="rve"/>
    <property type="match status" value="1"/>
</dbReference>
<keyword evidence="7" id="KW-0378">Hydrolase</keyword>
<dbReference type="PANTHER" id="PTHR33064">
    <property type="entry name" value="POL PROTEIN"/>
    <property type="match status" value="1"/>
</dbReference>
<dbReference type="Ensembl" id="ENSBJAT00000019378.1">
    <property type="protein sequence ID" value="ENSBJAP00000018856.1"/>
    <property type="gene ID" value="ENSBJAG00000012400.1"/>
</dbReference>
<evidence type="ECO:0000256" key="1">
    <source>
        <dbReference type="ARBA" id="ARBA00010879"/>
    </source>
</evidence>
<keyword evidence="3" id="KW-0808">Transferase</keyword>
<evidence type="ECO:0000256" key="3">
    <source>
        <dbReference type="ARBA" id="ARBA00022679"/>
    </source>
</evidence>
<accession>A0A8C0BLD6</accession>
<dbReference type="InterPro" id="IPR043502">
    <property type="entry name" value="DNA/RNA_pol_sf"/>
</dbReference>
<evidence type="ECO:0000256" key="5">
    <source>
        <dbReference type="ARBA" id="ARBA00022722"/>
    </source>
</evidence>
<keyword evidence="5" id="KW-0540">Nuclease</keyword>
<dbReference type="InterPro" id="IPR041588">
    <property type="entry name" value="Integrase_H2C2"/>
</dbReference>
<protein>
    <recommendedName>
        <fullName evidence="2">ribonuclease H</fullName>
        <ecNumber evidence="2">3.1.26.4</ecNumber>
    </recommendedName>
</protein>
<dbReference type="Gene3D" id="3.10.20.370">
    <property type="match status" value="1"/>
</dbReference>
<dbReference type="GO" id="GO:0004523">
    <property type="term" value="F:RNA-DNA hybrid ribonuclease activity"/>
    <property type="evidence" value="ECO:0007669"/>
    <property type="project" value="UniProtKB-EC"/>
</dbReference>
<dbReference type="Pfam" id="PF17921">
    <property type="entry name" value="Integrase_H2C2"/>
    <property type="match status" value="1"/>
</dbReference>
<dbReference type="InterPro" id="IPR043128">
    <property type="entry name" value="Rev_trsase/Diguanyl_cyclase"/>
</dbReference>
<feature type="domain" description="RNase H type-1" evidence="9">
    <location>
        <begin position="533"/>
        <end position="681"/>
    </location>
</feature>
<dbReference type="Gene3D" id="2.30.30.850">
    <property type="match status" value="1"/>
</dbReference>
<dbReference type="SUPFAM" id="SSF53098">
    <property type="entry name" value="Ribonuclease H-like"/>
    <property type="match status" value="2"/>
</dbReference>
<dbReference type="SUPFAM" id="SSF56672">
    <property type="entry name" value="DNA/RNA polymerases"/>
    <property type="match status" value="1"/>
</dbReference>
<dbReference type="InterPro" id="IPR036397">
    <property type="entry name" value="RNaseH_sf"/>
</dbReference>
<dbReference type="InterPro" id="IPR000477">
    <property type="entry name" value="RT_dom"/>
</dbReference>
<dbReference type="InterPro" id="IPR040643">
    <property type="entry name" value="MLVIN_C"/>
</dbReference>
<dbReference type="InterPro" id="IPR002156">
    <property type="entry name" value="RNaseH_domain"/>
</dbReference>
<evidence type="ECO:0000256" key="6">
    <source>
        <dbReference type="ARBA" id="ARBA00022759"/>
    </source>
</evidence>
<name>A0A8C0BLD6_9AVES</name>
<reference evidence="11" key="1">
    <citation type="submission" date="2025-08" db="UniProtKB">
        <authorList>
            <consortium name="Ensembl"/>
        </authorList>
    </citation>
    <scope>IDENTIFICATION</scope>
</reference>
<feature type="domain" description="Reverse transcriptase" evidence="8">
    <location>
        <begin position="102"/>
        <end position="291"/>
    </location>
</feature>
<dbReference type="PANTHER" id="PTHR33064:SF37">
    <property type="entry name" value="RIBONUCLEASE H"/>
    <property type="match status" value="1"/>
</dbReference>
<evidence type="ECO:0000256" key="2">
    <source>
        <dbReference type="ARBA" id="ARBA00012180"/>
    </source>
</evidence>
<dbReference type="Gene3D" id="3.10.10.10">
    <property type="entry name" value="HIV Type 1 Reverse Transcriptase, subunit A, domain 1"/>
    <property type="match status" value="1"/>
</dbReference>
<dbReference type="PROSITE" id="PS50878">
    <property type="entry name" value="RT_POL"/>
    <property type="match status" value="1"/>
</dbReference>
<dbReference type="Gene3D" id="3.30.70.270">
    <property type="match status" value="2"/>
</dbReference>
<proteinExistence type="inferred from homology"/>
<dbReference type="PROSITE" id="PS50879">
    <property type="entry name" value="RNASE_H_1"/>
    <property type="match status" value="1"/>
</dbReference>
<keyword evidence="6" id="KW-0255">Endonuclease</keyword>
<feature type="domain" description="Integrase catalytic" evidence="10">
    <location>
        <begin position="845"/>
        <end position="1002"/>
    </location>
</feature>
<evidence type="ECO:0000313" key="12">
    <source>
        <dbReference type="Proteomes" id="UP000694555"/>
    </source>
</evidence>
<dbReference type="Pfam" id="PF17919">
    <property type="entry name" value="RT_RNaseH_2"/>
    <property type="match status" value="1"/>
</dbReference>
<dbReference type="InterPro" id="IPR041577">
    <property type="entry name" value="RT_RNaseH_2"/>
</dbReference>
<dbReference type="Gene3D" id="1.10.340.70">
    <property type="match status" value="1"/>
</dbReference>
<dbReference type="Proteomes" id="UP000694555">
    <property type="component" value="Unplaced"/>
</dbReference>
<evidence type="ECO:0000256" key="7">
    <source>
        <dbReference type="ARBA" id="ARBA00022801"/>
    </source>
</evidence>
<dbReference type="Pfam" id="PF00075">
    <property type="entry name" value="RNase_H"/>
    <property type="match status" value="1"/>
</dbReference>
<dbReference type="InterPro" id="IPR051320">
    <property type="entry name" value="Viral_Replic_Matur_Polypro"/>
</dbReference>
<evidence type="ECO:0000259" key="9">
    <source>
        <dbReference type="PROSITE" id="PS50879"/>
    </source>
</evidence>
<dbReference type="InterPro" id="IPR012337">
    <property type="entry name" value="RNaseH-like_sf"/>
</dbReference>
<dbReference type="Pfam" id="PF18697">
    <property type="entry name" value="MLVIN_C"/>
    <property type="match status" value="1"/>
</dbReference>
<keyword evidence="12" id="KW-1185">Reference proteome</keyword>
<dbReference type="GO" id="GO:0016779">
    <property type="term" value="F:nucleotidyltransferase activity"/>
    <property type="evidence" value="ECO:0007669"/>
    <property type="project" value="UniProtKB-KW"/>
</dbReference>
<dbReference type="InterPro" id="IPR001584">
    <property type="entry name" value="Integrase_cat-core"/>
</dbReference>
<dbReference type="GO" id="GO:0003676">
    <property type="term" value="F:nucleic acid binding"/>
    <property type="evidence" value="ECO:0007669"/>
    <property type="project" value="InterPro"/>
</dbReference>
<reference evidence="11" key="2">
    <citation type="submission" date="2025-09" db="UniProtKB">
        <authorList>
            <consortium name="Ensembl"/>
        </authorList>
    </citation>
    <scope>IDENTIFICATION</scope>
</reference>
<organism evidence="11 12">
    <name type="scientific">Buteo japonicus</name>
    <dbReference type="NCBI Taxonomy" id="224669"/>
    <lineage>
        <taxon>Eukaryota</taxon>
        <taxon>Metazoa</taxon>
        <taxon>Chordata</taxon>
        <taxon>Craniata</taxon>
        <taxon>Vertebrata</taxon>
        <taxon>Euteleostomi</taxon>
        <taxon>Archelosauria</taxon>
        <taxon>Archosauria</taxon>
        <taxon>Dinosauria</taxon>
        <taxon>Saurischia</taxon>
        <taxon>Theropoda</taxon>
        <taxon>Coelurosauria</taxon>
        <taxon>Aves</taxon>
        <taxon>Neognathae</taxon>
        <taxon>Neoaves</taxon>
        <taxon>Telluraves</taxon>
        <taxon>Accipitrimorphae</taxon>
        <taxon>Accipitriformes</taxon>
        <taxon>Accipitridae</taxon>
        <taxon>Accipitrinae</taxon>
        <taxon>Buteo</taxon>
    </lineage>
</organism>
<dbReference type="EC" id="3.1.26.4" evidence="2"/>
<dbReference type="GO" id="GO:0015074">
    <property type="term" value="P:DNA integration"/>
    <property type="evidence" value="ECO:0007669"/>
    <property type="project" value="InterPro"/>
</dbReference>
<evidence type="ECO:0000259" key="10">
    <source>
        <dbReference type="PROSITE" id="PS50994"/>
    </source>
</evidence>
<keyword evidence="4" id="KW-0548">Nucleotidyltransferase</keyword>
<dbReference type="CDD" id="cd09273">
    <property type="entry name" value="RNase_HI_RT_Bel"/>
    <property type="match status" value="1"/>
</dbReference>
<comment type="similarity">
    <text evidence="1">Belongs to the beta type-B retroviral polymerase family. HERV class-II K(HML-2) pol subfamily.</text>
</comment>
<dbReference type="Pfam" id="PF00078">
    <property type="entry name" value="RVT_1"/>
    <property type="match status" value="1"/>
</dbReference>
<dbReference type="PROSITE" id="PS50994">
    <property type="entry name" value="INTEGRASE"/>
    <property type="match status" value="1"/>
</dbReference>
<dbReference type="AlphaFoldDB" id="A0A8C0BLD6"/>
<evidence type="ECO:0000313" key="11">
    <source>
        <dbReference type="Ensembl" id="ENSBJAP00000018856.1"/>
    </source>
</evidence>
<dbReference type="Gene3D" id="3.30.420.10">
    <property type="entry name" value="Ribonuclease H-like superfamily/Ribonuclease H"/>
    <property type="match status" value="2"/>
</dbReference>
<evidence type="ECO:0000259" key="8">
    <source>
        <dbReference type="PROSITE" id="PS50878"/>
    </source>
</evidence>
<evidence type="ECO:0000256" key="4">
    <source>
        <dbReference type="ARBA" id="ARBA00022695"/>
    </source>
</evidence>
<sequence length="1124" mass="129531">MENLLLVPEAKYNLLGRDLIIELGINLEVKGDEIRIRLCPLRVEDECKINPEVWYTEDSVGRLDITPFRVKISNPENPIRIKQYPMSEEGRKGLKPEIERLIEKGLLEPCMSPFNTPILPVKKKDGNWRLVHDLREVNKRTVSRFPVVANPHTLFSQLGPDDQWYSVIDLKDAFWACPLDEESRDYFAFEWEDPDTHRKQQLWWTVLPQGFTESPNLFGQALEQILQEYERHPEVILVQYVDDLLLAGQDEETIRQESIKLLNYLSLQGLKVSKAKLQFVEQEVKYLGHYLNKGTKHLDPERIGGILSLQAPRTKRQIRQILGLTGYCRQWIENYTKKVKFLYEKLAQEKLIRWTEQDEEQSGELKRELTNAPVLSLPDIRKPFYLFINVDTGTAYGVLAQEWAGHKKPVAYLSKLLDPVSRGWPTCLQAIVSTALLVEEAQKITLGGELHALTPHNIRGVLQQKSDKWITYSRLLKYESILIESPKLTLEITTLQNPAQFLYGEPSEQLTHDCLRTIEEQTKIRPDLEEEELSEGEKLFVDGSSRIVEGKRKSGYAVINGRTYKVLESGPLSPGWSAQACELYAILKALQRIGTGRGTIYTDSKYAFGVVHTFGKIWEERGLINSQGKDLVHQELITQILQEVRKPEAIAVVHIKGHQKGLNPIIRGNNLADEEAKKAALLNLSELPRKIRDPKQLRKNCPNCKQGTERENDFPCYECWKEHNVDAIPCVCLGQKNKQCPCSYIYTFSTTEKEKLIELGARQEKERWKLEDGREVVPKLIAANIMGRLHDITHWGTQALVDQFATKYSCIGAYSIAKRIIEKCLTCQRVNKQQMRKPVPGGRELTYRPFSKIQIDFTELPKVGRYRYLLVLVDHLTHFVEAFPTTRATARVVVKILLEEIIPRYGIIETIDSDRGPHFVSKIITETFQALGTNWQYHTPWHPQSSGRVERMNEEIKKQLTKLMIETKMSWIKCLPLALLNLRTQPRTDLGISPFEMLYGMPCDLEIPQDHPGVKDSQMKNYLMQLLKRRKYLWEKGLVAQRPPLEIKIHTLEPGDRVLIKTWKETSLTPRWEGPYVVLLTTETAIRTAERGWTHASQVKGPIKADVWTTEPTDNPLKIKLKKH</sequence>